<accession>A0A409V8E7</accession>
<proteinExistence type="predicted"/>
<protein>
    <submittedName>
        <fullName evidence="1">Uncharacterized protein</fullName>
    </submittedName>
</protein>
<organism evidence="1 2">
    <name type="scientific">Panaeolus cyanescens</name>
    <dbReference type="NCBI Taxonomy" id="181874"/>
    <lineage>
        <taxon>Eukaryota</taxon>
        <taxon>Fungi</taxon>
        <taxon>Dikarya</taxon>
        <taxon>Basidiomycota</taxon>
        <taxon>Agaricomycotina</taxon>
        <taxon>Agaricomycetes</taxon>
        <taxon>Agaricomycetidae</taxon>
        <taxon>Agaricales</taxon>
        <taxon>Agaricineae</taxon>
        <taxon>Galeropsidaceae</taxon>
        <taxon>Panaeolus</taxon>
    </lineage>
</organism>
<sequence length="190" mass="21894">MSTRCLICIWWKGGWYLAQYASHSGYPDGQGLHIFKFLIVPGNIEKLKIGLEGCVYEVTSDEAEEMSEMYPSLCGTTGAYVLTIIAGRATSKSNMAIPLQLNLEFANDSAFCEWAYVIDLDDEVLEIYRGSQRKTEENHRFKDVGEPRYRVPRLFCSFTFADLAEMKTEEVYVKRINEIREQKKDEVDDW</sequence>
<evidence type="ECO:0000313" key="1">
    <source>
        <dbReference type="EMBL" id="PPQ62814.1"/>
    </source>
</evidence>
<gene>
    <name evidence="1" type="ORF">CVT24_000508</name>
</gene>
<comment type="caution">
    <text evidence="1">The sequence shown here is derived from an EMBL/GenBank/DDBJ whole genome shotgun (WGS) entry which is preliminary data.</text>
</comment>
<name>A0A409V8E7_9AGAR</name>
<dbReference type="AlphaFoldDB" id="A0A409V8E7"/>
<dbReference type="OrthoDB" id="3229878at2759"/>
<dbReference type="EMBL" id="NHTK01006137">
    <property type="protein sequence ID" value="PPQ62814.1"/>
    <property type="molecule type" value="Genomic_DNA"/>
</dbReference>
<keyword evidence="2" id="KW-1185">Reference proteome</keyword>
<evidence type="ECO:0000313" key="2">
    <source>
        <dbReference type="Proteomes" id="UP000284842"/>
    </source>
</evidence>
<reference evidence="1 2" key="1">
    <citation type="journal article" date="2018" name="Evol. Lett.">
        <title>Horizontal gene cluster transfer increased hallucinogenic mushroom diversity.</title>
        <authorList>
            <person name="Reynolds H.T."/>
            <person name="Vijayakumar V."/>
            <person name="Gluck-Thaler E."/>
            <person name="Korotkin H.B."/>
            <person name="Matheny P.B."/>
            <person name="Slot J.C."/>
        </authorList>
    </citation>
    <scope>NUCLEOTIDE SEQUENCE [LARGE SCALE GENOMIC DNA]</scope>
    <source>
        <strain evidence="1 2">2629</strain>
    </source>
</reference>
<dbReference type="Proteomes" id="UP000284842">
    <property type="component" value="Unassembled WGS sequence"/>
</dbReference>
<dbReference type="InParanoid" id="A0A409V8E7"/>